<dbReference type="EMBL" id="KY684111">
    <property type="protein sequence ID" value="ARF12310.1"/>
    <property type="molecule type" value="Genomic_DNA"/>
</dbReference>
<evidence type="ECO:0000259" key="1">
    <source>
        <dbReference type="PROSITE" id="PS50181"/>
    </source>
</evidence>
<accession>A0A1V0SKQ6</accession>
<gene>
    <name evidence="2" type="ORF">Klosneuvirus_4_125</name>
</gene>
<organism evidence="2">
    <name type="scientific">Klosneuvirus KNV1</name>
    <dbReference type="NCBI Taxonomy" id="1977640"/>
    <lineage>
        <taxon>Viruses</taxon>
        <taxon>Varidnaviria</taxon>
        <taxon>Bamfordvirae</taxon>
        <taxon>Nucleocytoviricota</taxon>
        <taxon>Megaviricetes</taxon>
        <taxon>Imitervirales</taxon>
        <taxon>Mimiviridae</taxon>
        <taxon>Klosneuvirinae</taxon>
        <taxon>Klosneuvirus</taxon>
    </lineage>
</organism>
<proteinExistence type="predicted"/>
<dbReference type="InterPro" id="IPR001810">
    <property type="entry name" value="F-box_dom"/>
</dbReference>
<sequence>MKKITHNMKYKLCFIELMNYSLLDIPIELEQIILSHLSNNEKHSLKLVSKYWYEKLIHIKKSYLESYQYLTEHKNQYTTQYNEYINKLDDKINNVKHAMIPEQIKKLLEFDDIKIDIDKICSGITNFDIDNECGKTYYRINYNCELDEYTETCYFCKYSKYSKRNPNHELLVVYECNRNNYNRTIYRKSWEYECCDIDRTGCLDEYDVKLDSKYINQRTSCYMSYFNNTNIHEGPCKKTYIHILQFLLILFTSQ</sequence>
<dbReference type="PROSITE" id="PS50181">
    <property type="entry name" value="FBOX"/>
    <property type="match status" value="1"/>
</dbReference>
<dbReference type="Pfam" id="PF00646">
    <property type="entry name" value="F-box"/>
    <property type="match status" value="1"/>
</dbReference>
<dbReference type="SUPFAM" id="SSF81383">
    <property type="entry name" value="F-box domain"/>
    <property type="match status" value="1"/>
</dbReference>
<protein>
    <recommendedName>
        <fullName evidence="1">F-box domain-containing protein</fullName>
    </recommendedName>
</protein>
<evidence type="ECO:0000313" key="2">
    <source>
        <dbReference type="EMBL" id="ARF12310.1"/>
    </source>
</evidence>
<feature type="domain" description="F-box" evidence="1">
    <location>
        <begin position="19"/>
        <end position="70"/>
    </location>
</feature>
<reference evidence="2" key="1">
    <citation type="journal article" date="2017" name="Science">
        <title>Giant viruses with an expanded complement of translation system components.</title>
        <authorList>
            <person name="Schulz F."/>
            <person name="Yutin N."/>
            <person name="Ivanova N.N."/>
            <person name="Ortega D.R."/>
            <person name="Lee T.K."/>
            <person name="Vierheilig J."/>
            <person name="Daims H."/>
            <person name="Horn M."/>
            <person name="Wagner M."/>
            <person name="Jensen G.J."/>
            <person name="Kyrpides N.C."/>
            <person name="Koonin E.V."/>
            <person name="Woyke T."/>
        </authorList>
    </citation>
    <scope>NUCLEOTIDE SEQUENCE</scope>
    <source>
        <strain evidence="2">KNV1</strain>
    </source>
</reference>
<name>A0A1V0SKQ6_9VIRU</name>
<dbReference type="InterPro" id="IPR036047">
    <property type="entry name" value="F-box-like_dom_sf"/>
</dbReference>